<organism evidence="2">
    <name type="scientific">marine metagenome</name>
    <dbReference type="NCBI Taxonomy" id="408172"/>
    <lineage>
        <taxon>unclassified sequences</taxon>
        <taxon>metagenomes</taxon>
        <taxon>ecological metagenomes</taxon>
    </lineage>
</organism>
<dbReference type="InterPro" id="IPR036188">
    <property type="entry name" value="FAD/NAD-bd_sf"/>
</dbReference>
<gene>
    <name evidence="2" type="ORF">METZ01_LOCUS516969</name>
</gene>
<name>A0A383F6X2_9ZZZZ</name>
<evidence type="ECO:0000313" key="2">
    <source>
        <dbReference type="EMBL" id="SVE64115.1"/>
    </source>
</evidence>
<dbReference type="EMBL" id="UINC01231538">
    <property type="protein sequence ID" value="SVE64115.1"/>
    <property type="molecule type" value="Genomic_DNA"/>
</dbReference>
<evidence type="ECO:0000259" key="1">
    <source>
        <dbReference type="Pfam" id="PF01266"/>
    </source>
</evidence>
<dbReference type="Gene3D" id="3.30.9.10">
    <property type="entry name" value="D-Amino Acid Oxidase, subunit A, domain 2"/>
    <property type="match status" value="1"/>
</dbReference>
<dbReference type="Gene3D" id="3.50.50.60">
    <property type="entry name" value="FAD/NAD(P)-binding domain"/>
    <property type="match status" value="1"/>
</dbReference>
<sequence length="172" mass="18165">MNRIETEIAVIGGGIAGCSTALHIALRGVPVVLLEKRQAGATASGVNFGGVRRNGRALAELELAARAIDIWHRLPELVGNNCEYSATGHLKVARNDADMDSMTAHAKAQAAYGCNVEMINRNALIARYPWFGETAVGAAWCASDGQANPRLLGPAFARAARVAGAVIREYVP</sequence>
<reference evidence="2" key="1">
    <citation type="submission" date="2018-05" db="EMBL/GenBank/DDBJ databases">
        <authorList>
            <person name="Lanie J.A."/>
            <person name="Ng W.-L."/>
            <person name="Kazmierczak K.M."/>
            <person name="Andrzejewski T.M."/>
            <person name="Davidsen T.M."/>
            <person name="Wayne K.J."/>
            <person name="Tettelin H."/>
            <person name="Glass J.I."/>
            <person name="Rusch D."/>
            <person name="Podicherti R."/>
            <person name="Tsui H.-C.T."/>
            <person name="Winkler M.E."/>
        </authorList>
    </citation>
    <scope>NUCLEOTIDE SEQUENCE</scope>
</reference>
<dbReference type="AlphaFoldDB" id="A0A383F6X2"/>
<feature type="domain" description="FAD dependent oxidoreductase" evidence="1">
    <location>
        <begin position="8"/>
        <end position="170"/>
    </location>
</feature>
<dbReference type="SUPFAM" id="SSF51905">
    <property type="entry name" value="FAD/NAD(P)-binding domain"/>
    <property type="match status" value="1"/>
</dbReference>
<dbReference type="Pfam" id="PF01266">
    <property type="entry name" value="DAO"/>
    <property type="match status" value="1"/>
</dbReference>
<dbReference type="InterPro" id="IPR006076">
    <property type="entry name" value="FAD-dep_OxRdtase"/>
</dbReference>
<dbReference type="GO" id="GO:0005737">
    <property type="term" value="C:cytoplasm"/>
    <property type="evidence" value="ECO:0007669"/>
    <property type="project" value="TreeGrafter"/>
</dbReference>
<dbReference type="PROSITE" id="PS51257">
    <property type="entry name" value="PROKAR_LIPOPROTEIN"/>
    <property type="match status" value="1"/>
</dbReference>
<proteinExistence type="predicted"/>
<protein>
    <recommendedName>
        <fullName evidence="1">FAD dependent oxidoreductase domain-containing protein</fullName>
    </recommendedName>
</protein>
<feature type="non-terminal residue" evidence="2">
    <location>
        <position position="172"/>
    </location>
</feature>
<accession>A0A383F6X2</accession>
<dbReference type="PANTHER" id="PTHR13847">
    <property type="entry name" value="SARCOSINE DEHYDROGENASE-RELATED"/>
    <property type="match status" value="1"/>
</dbReference>